<gene>
    <name evidence="1" type="ORF">HannXRQ_Chr05g0149951</name>
</gene>
<name>A0A251USB5_HELAN</name>
<proteinExistence type="predicted"/>
<keyword evidence="2" id="KW-1185">Reference proteome</keyword>
<accession>A0A251USB5</accession>
<evidence type="ECO:0000313" key="2">
    <source>
        <dbReference type="Proteomes" id="UP000215914"/>
    </source>
</evidence>
<dbReference type="AlphaFoldDB" id="A0A251USB5"/>
<dbReference type="EMBL" id="CM007894">
    <property type="protein sequence ID" value="OTG25652.1"/>
    <property type="molecule type" value="Genomic_DNA"/>
</dbReference>
<dbReference type="InParanoid" id="A0A251USB5"/>
<sequence>MSCKHGIMKRIYLLTEYMLIDFLTILGIHKLIAREICGLCAPKTDRCRFKSKVSSLHSSMRPSGWGQSVGIPWRDKSFG</sequence>
<dbReference type="Proteomes" id="UP000215914">
    <property type="component" value="Chromosome 5"/>
</dbReference>
<protein>
    <submittedName>
        <fullName evidence="1">Uncharacterized protein</fullName>
    </submittedName>
</protein>
<evidence type="ECO:0000313" key="1">
    <source>
        <dbReference type="EMBL" id="OTG25652.1"/>
    </source>
</evidence>
<organism evidence="1 2">
    <name type="scientific">Helianthus annuus</name>
    <name type="common">Common sunflower</name>
    <dbReference type="NCBI Taxonomy" id="4232"/>
    <lineage>
        <taxon>Eukaryota</taxon>
        <taxon>Viridiplantae</taxon>
        <taxon>Streptophyta</taxon>
        <taxon>Embryophyta</taxon>
        <taxon>Tracheophyta</taxon>
        <taxon>Spermatophyta</taxon>
        <taxon>Magnoliopsida</taxon>
        <taxon>eudicotyledons</taxon>
        <taxon>Gunneridae</taxon>
        <taxon>Pentapetalae</taxon>
        <taxon>asterids</taxon>
        <taxon>campanulids</taxon>
        <taxon>Asterales</taxon>
        <taxon>Asteraceae</taxon>
        <taxon>Asteroideae</taxon>
        <taxon>Heliantheae alliance</taxon>
        <taxon>Heliantheae</taxon>
        <taxon>Helianthus</taxon>
    </lineage>
</organism>
<reference evidence="2" key="1">
    <citation type="journal article" date="2017" name="Nature">
        <title>The sunflower genome provides insights into oil metabolism, flowering and Asterid evolution.</title>
        <authorList>
            <person name="Badouin H."/>
            <person name="Gouzy J."/>
            <person name="Grassa C.J."/>
            <person name="Murat F."/>
            <person name="Staton S.E."/>
            <person name="Cottret L."/>
            <person name="Lelandais-Briere C."/>
            <person name="Owens G.L."/>
            <person name="Carrere S."/>
            <person name="Mayjonade B."/>
            <person name="Legrand L."/>
            <person name="Gill N."/>
            <person name="Kane N.C."/>
            <person name="Bowers J.E."/>
            <person name="Hubner S."/>
            <person name="Bellec A."/>
            <person name="Berard A."/>
            <person name="Berges H."/>
            <person name="Blanchet N."/>
            <person name="Boniface M.C."/>
            <person name="Brunel D."/>
            <person name="Catrice O."/>
            <person name="Chaidir N."/>
            <person name="Claudel C."/>
            <person name="Donnadieu C."/>
            <person name="Faraut T."/>
            <person name="Fievet G."/>
            <person name="Helmstetter N."/>
            <person name="King M."/>
            <person name="Knapp S.J."/>
            <person name="Lai Z."/>
            <person name="Le Paslier M.C."/>
            <person name="Lippi Y."/>
            <person name="Lorenzon L."/>
            <person name="Mandel J.R."/>
            <person name="Marage G."/>
            <person name="Marchand G."/>
            <person name="Marquand E."/>
            <person name="Bret-Mestries E."/>
            <person name="Morien E."/>
            <person name="Nambeesan S."/>
            <person name="Nguyen T."/>
            <person name="Pegot-Espagnet P."/>
            <person name="Pouilly N."/>
            <person name="Raftis F."/>
            <person name="Sallet E."/>
            <person name="Schiex T."/>
            <person name="Thomas J."/>
            <person name="Vandecasteele C."/>
            <person name="Vares D."/>
            <person name="Vear F."/>
            <person name="Vautrin S."/>
            <person name="Crespi M."/>
            <person name="Mangin B."/>
            <person name="Burke J.M."/>
            <person name="Salse J."/>
            <person name="Munos S."/>
            <person name="Vincourt P."/>
            <person name="Rieseberg L.H."/>
            <person name="Langlade N.B."/>
        </authorList>
    </citation>
    <scope>NUCLEOTIDE SEQUENCE [LARGE SCALE GENOMIC DNA]</scope>
    <source>
        <strain evidence="2">cv. SF193</strain>
    </source>
</reference>